<gene>
    <name evidence="1" type="ORF">FA727_06685</name>
</gene>
<sequence length="135" mass="16361">MKQYSKEERRLKMNPILQKLNSIKPNLEKPFPYTDSYKIQYDFRNEFLNLSAEKNCLNADFNTYCMNIAGTLSYVLKGKIDTIPDRQIQILQMSFFDVFNQYKFIENKYTRYKEYSEAYQNYEEARKLLLLLVRE</sequence>
<dbReference type="EMBL" id="SWBM01000001">
    <property type="protein sequence ID" value="TKC19222.1"/>
    <property type="molecule type" value="Genomic_DNA"/>
</dbReference>
<proteinExistence type="predicted"/>
<protein>
    <submittedName>
        <fullName evidence="1">Uncharacterized protein</fullName>
    </submittedName>
</protein>
<name>A0A4U1D9P6_9BACI</name>
<organism evidence="1 2">
    <name type="scientific">Robertmurraya kyonggiensis</name>
    <dbReference type="NCBI Taxonomy" id="1037680"/>
    <lineage>
        <taxon>Bacteria</taxon>
        <taxon>Bacillati</taxon>
        <taxon>Bacillota</taxon>
        <taxon>Bacilli</taxon>
        <taxon>Bacillales</taxon>
        <taxon>Bacillaceae</taxon>
        <taxon>Robertmurraya</taxon>
    </lineage>
</organism>
<evidence type="ECO:0000313" key="2">
    <source>
        <dbReference type="Proteomes" id="UP000307756"/>
    </source>
</evidence>
<dbReference type="Pfam" id="PF14176">
    <property type="entry name" value="YxiJ"/>
    <property type="match status" value="1"/>
</dbReference>
<comment type="caution">
    <text evidence="1">The sequence shown here is derived from an EMBL/GenBank/DDBJ whole genome shotgun (WGS) entry which is preliminary data.</text>
</comment>
<accession>A0A4U1D9P6</accession>
<dbReference type="OrthoDB" id="2083321at2"/>
<dbReference type="RefSeq" id="WP_136830134.1">
    <property type="nucleotide sequence ID" value="NZ_SWBM01000001.1"/>
</dbReference>
<evidence type="ECO:0000313" key="1">
    <source>
        <dbReference type="EMBL" id="TKC19222.1"/>
    </source>
</evidence>
<keyword evidence="2" id="KW-1185">Reference proteome</keyword>
<reference evidence="1 2" key="1">
    <citation type="journal article" date="2011" name="J. Microbiol.">
        <title>Bacillus kyonggiensis sp. nov., isolated from soil of a lettuce field.</title>
        <authorList>
            <person name="Dong K."/>
            <person name="Lee S."/>
        </authorList>
    </citation>
    <scope>NUCLEOTIDE SEQUENCE [LARGE SCALE GENOMIC DNA]</scope>
    <source>
        <strain evidence="1 2">NB22</strain>
    </source>
</reference>
<dbReference type="Proteomes" id="UP000307756">
    <property type="component" value="Unassembled WGS sequence"/>
</dbReference>
<dbReference type="AlphaFoldDB" id="A0A4U1D9P6"/>
<dbReference type="InterPro" id="IPR025551">
    <property type="entry name" value="WapI/YxiJ-like"/>
</dbReference>